<proteinExistence type="predicted"/>
<evidence type="ECO:0000313" key="2">
    <source>
        <dbReference type="Proteomes" id="UP000027446"/>
    </source>
</evidence>
<dbReference type="Gene3D" id="2.60.40.10">
    <property type="entry name" value="Immunoglobulins"/>
    <property type="match status" value="1"/>
</dbReference>
<organism evidence="1 2">
    <name type="scientific">Hyphomonas adhaerens MHS-3</name>
    <dbReference type="NCBI Taxonomy" id="1280949"/>
    <lineage>
        <taxon>Bacteria</taxon>
        <taxon>Pseudomonadati</taxon>
        <taxon>Pseudomonadota</taxon>
        <taxon>Alphaproteobacteria</taxon>
        <taxon>Hyphomonadales</taxon>
        <taxon>Hyphomonadaceae</taxon>
        <taxon>Hyphomonas</taxon>
    </lineage>
</organism>
<dbReference type="EMBL" id="ARYH01000001">
    <property type="protein sequence ID" value="KCZ85588.1"/>
    <property type="molecule type" value="Genomic_DNA"/>
</dbReference>
<dbReference type="Proteomes" id="UP000027446">
    <property type="component" value="Unassembled WGS sequence"/>
</dbReference>
<keyword evidence="2" id="KW-1185">Reference proteome</keyword>
<comment type="caution">
    <text evidence="1">The sequence shown here is derived from an EMBL/GenBank/DDBJ whole genome shotgun (WGS) entry which is preliminary data.</text>
</comment>
<gene>
    <name evidence="1" type="ORF">HAD_07885</name>
</gene>
<sequence>MNYTLSSSSPDEEQPFWIDASGSTDSDGDALTIAVTQLSGPAPSNVPLFENVPTGEGIFAFRAPEVSADSAMEFEISVSDGEDTTTENVTISVRNIVLSPVGGIVSGDLANFGNLQNPVGADFFSQPFGALTSGLIGVADKADDTARLSFRYENDLTTEEFVPVVENDLPDSIAGENTLVSSGFFKSGSQSVLVALEESNRVHLLQAFEQVLTTQKPCAVASLLSPDIPILSDLVVGSRDNGLRLFKFDDVNGMNLEPSTVIEASGEYCHVGGDSNDLVAYDSSTQSLRFWTTQSGAAPLEGASLPIAQPQGLDLVGAAFKLNATGADTFTAAFVFSDGVHDGHHEVHIYSNEQGNPGIVNTKVYSWTKGVPSDIIIEDTNSMDASSQSDVLIALEDIPYLIFIDDEQDVMLGTYSPDYAPLQYLPAPFWTSSVRHSWGLDLASDALVLTQTRTGTVTMVELTP</sequence>
<dbReference type="InterPro" id="IPR013783">
    <property type="entry name" value="Ig-like_fold"/>
</dbReference>
<accession>A0A069E665</accession>
<evidence type="ECO:0000313" key="1">
    <source>
        <dbReference type="EMBL" id="KCZ85588.1"/>
    </source>
</evidence>
<dbReference type="STRING" id="1280949.HAD_07885"/>
<dbReference type="AlphaFoldDB" id="A0A069E665"/>
<dbReference type="PATRIC" id="fig|1280949.3.peg.1606"/>
<reference evidence="1 2" key="1">
    <citation type="journal article" date="2014" name="Antonie Van Leeuwenhoek">
        <title>Hyphomonas beringensis sp. nov. and Hyphomonas chukchiensis sp. nov., isolated from surface seawater of the Bering Sea and Chukchi Sea.</title>
        <authorList>
            <person name="Li C."/>
            <person name="Lai Q."/>
            <person name="Li G."/>
            <person name="Dong C."/>
            <person name="Wang J."/>
            <person name="Liao Y."/>
            <person name="Shao Z."/>
        </authorList>
    </citation>
    <scope>NUCLEOTIDE SEQUENCE [LARGE SCALE GENOMIC DNA]</scope>
    <source>
        <strain evidence="1 2">MHS-3</strain>
    </source>
</reference>
<name>A0A069E665_9PROT</name>
<protein>
    <submittedName>
        <fullName evidence="1">PKD domain-containing protein</fullName>
    </submittedName>
</protein>